<name>A0A343VR26_9MYCO</name>
<sequence>MPDKSDRIADDIAAIRETLAGIGLDDDSKGAAADAVRKAVAERSEHLDTIADAAKAVAQAVQQRKSLIAARDAATPSDEEIHTAQENVIAAAGTPDEQKAIDRLADLLDQKTQAQKDFESGESSAAKTLHDATRDLPDSTTPAGTDSGFNLLKPLLSMLGSQSGQHPPAMTAPPAAPAAAEPATATPESTDPAADLLNSLGSDDNPGAHSWGSSGEHGSELGSGEGQTHTAADEFGGAQTPTLSGVATAADVSGRSSTPFVATAPDQVGPGATGAAPMGGVPPMGGPMGGGQAGVAQGKGRGNASIMNRDPDLTGADIETDIATSGVVGRGEGRHS</sequence>
<feature type="compositionally biased region" description="Low complexity" evidence="1">
    <location>
        <begin position="177"/>
        <end position="194"/>
    </location>
</feature>
<protein>
    <submittedName>
        <fullName evidence="2">Uncharacterized protein</fullName>
    </submittedName>
</protein>
<gene>
    <name evidence="2" type="ORF">B5P44_p00055</name>
</gene>
<dbReference type="AlphaFoldDB" id="A0A343VR26"/>
<feature type="region of interest" description="Disordered" evidence="1">
    <location>
        <begin position="257"/>
        <end position="336"/>
    </location>
</feature>
<organism evidence="2">
    <name type="scientific">Mycolicibacterium sp. CBMA 213</name>
    <dbReference type="NCBI Taxonomy" id="1968788"/>
    <lineage>
        <taxon>Bacteria</taxon>
        <taxon>Bacillati</taxon>
        <taxon>Actinomycetota</taxon>
        <taxon>Actinomycetes</taxon>
        <taxon>Mycobacteriales</taxon>
        <taxon>Mycobacteriaceae</taxon>
        <taxon>Mycolicibacterium</taxon>
    </lineage>
</organism>
<dbReference type="EMBL" id="MF600313">
    <property type="protein sequence ID" value="AVN58350.1"/>
    <property type="molecule type" value="Genomic_DNA"/>
</dbReference>
<dbReference type="RefSeq" id="WP_155921821.1">
    <property type="nucleotide sequence ID" value="NZ_MF600313.1"/>
</dbReference>
<reference evidence="2" key="1">
    <citation type="journal article" date="2018" name="Front. Microbiol.">
        <title>Beyond the Limits: tRNA Array Units in Mycobacterium Genomes.</title>
        <authorList>
            <person name="Morgado S.M."/>
            <person name="Vicente A.C."/>
        </authorList>
    </citation>
    <scope>NUCLEOTIDE SEQUENCE</scope>
    <source>
        <strain evidence="2">CBMA 213</strain>
        <plasmid evidence="2">pCBMA213_1</plasmid>
    </source>
</reference>
<evidence type="ECO:0000313" key="2">
    <source>
        <dbReference type="EMBL" id="AVN58350.1"/>
    </source>
</evidence>
<feature type="region of interest" description="Disordered" evidence="1">
    <location>
        <begin position="112"/>
        <end position="241"/>
    </location>
</feature>
<geneLocation type="plasmid" evidence="2">
    <name>pCBMA213_1</name>
</geneLocation>
<feature type="compositionally biased region" description="Low complexity" evidence="1">
    <location>
        <begin position="268"/>
        <end position="281"/>
    </location>
</feature>
<feature type="compositionally biased region" description="Low complexity" evidence="1">
    <location>
        <begin position="207"/>
        <end position="222"/>
    </location>
</feature>
<feature type="compositionally biased region" description="Gly residues" evidence="1">
    <location>
        <begin position="282"/>
        <end position="301"/>
    </location>
</feature>
<keyword evidence="2" id="KW-0614">Plasmid</keyword>
<proteinExistence type="predicted"/>
<accession>A0A343VR26</accession>
<evidence type="ECO:0000256" key="1">
    <source>
        <dbReference type="SAM" id="MobiDB-lite"/>
    </source>
</evidence>
<feature type="compositionally biased region" description="Basic and acidic residues" evidence="1">
    <location>
        <begin position="128"/>
        <end position="137"/>
    </location>
</feature>
<feature type="compositionally biased region" description="Polar residues" evidence="1">
    <location>
        <begin position="138"/>
        <end position="148"/>
    </location>
</feature>